<dbReference type="EMBL" id="LFKP01000010">
    <property type="protein sequence ID" value="OHV95472.1"/>
    <property type="molecule type" value="Genomic_DNA"/>
</dbReference>
<accession>A0A1S1U4T8</accession>
<sequence length="219" mass="24927">MKLIVLLLSLLSTSAYGATLLLDKAATGKVRQAADIRYVNHDEKQTYQLKIGKQWIAGSCSSSGTGNLHALLLDMNFDGHADLWVTGYTDSQGRIRCSDVWLWDTQAKQYRFNKPLSAIPNLDISIADQEIEGGIANCGCAAQCFYEDSYAWRKNTLIAIARREQDCERYREYRLNEKNDLIIVKDEIIDSGNPGQQAIENTKAYDWQRHARIMRKSWE</sequence>
<dbReference type="InterPro" id="IPR058087">
    <property type="entry name" value="XAC2610_dom"/>
</dbReference>
<keyword evidence="1" id="KW-0732">Signal</keyword>
<name>A0A1S1U4T8_9BURK</name>
<reference evidence="2 3" key="1">
    <citation type="submission" date="2015-06" db="EMBL/GenBank/DDBJ databases">
        <title>Draft genome sequencing of a biphenyl-degrading bacterium, Janthinobacterium lividum MEG1.</title>
        <authorList>
            <person name="Shimodaira J."/>
            <person name="Hatta T."/>
        </authorList>
    </citation>
    <scope>NUCLEOTIDE SEQUENCE [LARGE SCALE GENOMIC DNA]</scope>
    <source>
        <strain evidence="2 3">MEG1</strain>
    </source>
</reference>
<evidence type="ECO:0000313" key="3">
    <source>
        <dbReference type="Proteomes" id="UP000179840"/>
    </source>
</evidence>
<dbReference type="RefSeq" id="WP_071078687.1">
    <property type="nucleotide sequence ID" value="NZ_LFKP01000010.1"/>
</dbReference>
<evidence type="ECO:0008006" key="4">
    <source>
        <dbReference type="Google" id="ProtNLM"/>
    </source>
</evidence>
<gene>
    <name evidence="2" type="ORF">AKG95_20140</name>
</gene>
<organism evidence="2 3">
    <name type="scientific">Janthinobacterium lividum</name>
    <dbReference type="NCBI Taxonomy" id="29581"/>
    <lineage>
        <taxon>Bacteria</taxon>
        <taxon>Pseudomonadati</taxon>
        <taxon>Pseudomonadota</taxon>
        <taxon>Betaproteobacteria</taxon>
        <taxon>Burkholderiales</taxon>
        <taxon>Oxalobacteraceae</taxon>
        <taxon>Janthinobacterium</taxon>
    </lineage>
</organism>
<feature type="chain" id="PRO_5010331191" description="VCBS repeat-containing protein" evidence="1">
    <location>
        <begin position="18"/>
        <end position="219"/>
    </location>
</feature>
<dbReference type="Proteomes" id="UP000179840">
    <property type="component" value="Unassembled WGS sequence"/>
</dbReference>
<evidence type="ECO:0000256" key="1">
    <source>
        <dbReference type="SAM" id="SignalP"/>
    </source>
</evidence>
<dbReference type="AlphaFoldDB" id="A0A1S1U4T8"/>
<proteinExistence type="predicted"/>
<protein>
    <recommendedName>
        <fullName evidence="4">VCBS repeat-containing protein</fullName>
    </recommendedName>
</protein>
<feature type="signal peptide" evidence="1">
    <location>
        <begin position="1"/>
        <end position="17"/>
    </location>
</feature>
<dbReference type="NCBIfam" id="NF047539">
    <property type="entry name" value="XAC2610_fam"/>
    <property type="match status" value="1"/>
</dbReference>
<comment type="caution">
    <text evidence="2">The sequence shown here is derived from an EMBL/GenBank/DDBJ whole genome shotgun (WGS) entry which is preliminary data.</text>
</comment>
<evidence type="ECO:0000313" key="2">
    <source>
        <dbReference type="EMBL" id="OHV95472.1"/>
    </source>
</evidence>